<keyword evidence="1" id="KW-0175">Coiled coil</keyword>
<gene>
    <name evidence="3" type="ORF">TVAG_256030</name>
</gene>
<reference evidence="3" key="2">
    <citation type="journal article" date="2007" name="Science">
        <title>Draft genome sequence of the sexually transmitted pathogen Trichomonas vaginalis.</title>
        <authorList>
            <person name="Carlton J.M."/>
            <person name="Hirt R.P."/>
            <person name="Silva J.C."/>
            <person name="Delcher A.L."/>
            <person name="Schatz M."/>
            <person name="Zhao Q."/>
            <person name="Wortman J.R."/>
            <person name="Bidwell S.L."/>
            <person name="Alsmark U.C.M."/>
            <person name="Besteiro S."/>
            <person name="Sicheritz-Ponten T."/>
            <person name="Noel C.J."/>
            <person name="Dacks J.B."/>
            <person name="Foster P.G."/>
            <person name="Simillion C."/>
            <person name="Van de Peer Y."/>
            <person name="Miranda-Saavedra D."/>
            <person name="Barton G.J."/>
            <person name="Westrop G.D."/>
            <person name="Mueller S."/>
            <person name="Dessi D."/>
            <person name="Fiori P.L."/>
            <person name="Ren Q."/>
            <person name="Paulsen I."/>
            <person name="Zhang H."/>
            <person name="Bastida-Corcuera F.D."/>
            <person name="Simoes-Barbosa A."/>
            <person name="Brown M.T."/>
            <person name="Hayes R.D."/>
            <person name="Mukherjee M."/>
            <person name="Okumura C.Y."/>
            <person name="Schneider R."/>
            <person name="Smith A.J."/>
            <person name="Vanacova S."/>
            <person name="Villalvazo M."/>
            <person name="Haas B.J."/>
            <person name="Pertea M."/>
            <person name="Feldblyum T.V."/>
            <person name="Utterback T.R."/>
            <person name="Shu C.L."/>
            <person name="Osoegawa K."/>
            <person name="de Jong P.J."/>
            <person name="Hrdy I."/>
            <person name="Horvathova L."/>
            <person name="Zubacova Z."/>
            <person name="Dolezal P."/>
            <person name="Malik S.B."/>
            <person name="Logsdon J.M. Jr."/>
            <person name="Henze K."/>
            <person name="Gupta A."/>
            <person name="Wang C.C."/>
            <person name="Dunne R.L."/>
            <person name="Upcroft J.A."/>
            <person name="Upcroft P."/>
            <person name="White O."/>
            <person name="Salzberg S.L."/>
            <person name="Tang P."/>
            <person name="Chiu C.-H."/>
            <person name="Lee Y.-S."/>
            <person name="Embley T.M."/>
            <person name="Coombs G.H."/>
            <person name="Mottram J.C."/>
            <person name="Tachezy J."/>
            <person name="Fraser-Liggett C.M."/>
            <person name="Johnson P.J."/>
        </authorList>
    </citation>
    <scope>NUCLEOTIDE SEQUENCE [LARGE SCALE GENOMIC DNA]</scope>
    <source>
        <strain evidence="3">G3</strain>
    </source>
</reference>
<feature type="coiled-coil region" evidence="1">
    <location>
        <begin position="442"/>
        <end position="469"/>
    </location>
</feature>
<evidence type="ECO:0000313" key="4">
    <source>
        <dbReference type="Proteomes" id="UP000001542"/>
    </source>
</evidence>
<proteinExistence type="predicted"/>
<reference evidence="3" key="1">
    <citation type="submission" date="2006-10" db="EMBL/GenBank/DDBJ databases">
        <authorList>
            <person name="Amadeo P."/>
            <person name="Zhao Q."/>
            <person name="Wortman J."/>
            <person name="Fraser-Liggett C."/>
            <person name="Carlton J."/>
        </authorList>
    </citation>
    <scope>NUCLEOTIDE SEQUENCE</scope>
    <source>
        <strain evidence="3">G3</strain>
    </source>
</reference>
<feature type="coiled-coil region" evidence="1">
    <location>
        <begin position="42"/>
        <end position="101"/>
    </location>
</feature>
<dbReference type="AlphaFoldDB" id="A2DZ00"/>
<feature type="region of interest" description="Disordered" evidence="2">
    <location>
        <begin position="1"/>
        <end position="20"/>
    </location>
</feature>
<evidence type="ECO:0000313" key="3">
    <source>
        <dbReference type="EMBL" id="EAY14411.1"/>
    </source>
</evidence>
<name>A2DZ00_TRIV3</name>
<dbReference type="VEuPathDB" id="TrichDB:TVAG_256030"/>
<dbReference type="KEGG" id="tva:4772399"/>
<organism evidence="3 4">
    <name type="scientific">Trichomonas vaginalis (strain ATCC PRA-98 / G3)</name>
    <dbReference type="NCBI Taxonomy" id="412133"/>
    <lineage>
        <taxon>Eukaryota</taxon>
        <taxon>Metamonada</taxon>
        <taxon>Parabasalia</taxon>
        <taxon>Trichomonadida</taxon>
        <taxon>Trichomonadidae</taxon>
        <taxon>Trichomonas</taxon>
    </lineage>
</organism>
<evidence type="ECO:0000256" key="2">
    <source>
        <dbReference type="SAM" id="MobiDB-lite"/>
    </source>
</evidence>
<dbReference type="InParanoid" id="A2DZ00"/>
<sequence>MNNSSKLSKTKSAKEPAEISISESFKRYETEYQNVLKIEKHNEQLTEKSIALNRQIEALRYKNNRDQQILQVRQNFIQKQTAKIEENINKYQDDIEKAKGINNEITSVQNEGQSLIEQINSKLENLIPPEPPKWASEDEMLQYKRAKLKAIKFKNEMQKKLIQNLIPHQKEIFQLQLQAFQDRLNAADKRCSVSQKILEDQHEYLIKQKEAEISEQNDVADDAELCIARTQIDSFEFDVGNQMILTSDLEASNDQRLKNLQAKEAEVSETEQFIKQAQISSATSKSQIDFELFDAQSTIPLSESNEQLVILDPDVPQDAIVTQIVNHADQEYPDGKEKQRREDFLNRYHLKVSNFALLIRERSEIEALQLQINYAQIEQKEAQFTLSQKEALVARTKEALKRQKELFEKMKAKVDEADVGDEFIEKYIDRNDRILQESRGLLEATRKETIDAENELKELQEALNAMSNN</sequence>
<dbReference type="VEuPathDB" id="TrichDB:TVAGG3_0869030"/>
<dbReference type="Proteomes" id="UP000001542">
    <property type="component" value="Unassembled WGS sequence"/>
</dbReference>
<protein>
    <submittedName>
        <fullName evidence="3">Uncharacterized protein</fullName>
    </submittedName>
</protein>
<evidence type="ECO:0000256" key="1">
    <source>
        <dbReference type="SAM" id="Coils"/>
    </source>
</evidence>
<dbReference type="RefSeq" id="XP_001326634.1">
    <property type="nucleotide sequence ID" value="XM_001326599.1"/>
</dbReference>
<keyword evidence="4" id="KW-1185">Reference proteome</keyword>
<accession>A2DZ00</accession>
<feature type="coiled-coil region" evidence="1">
    <location>
        <begin position="360"/>
        <end position="417"/>
    </location>
</feature>
<dbReference type="SMR" id="A2DZ00"/>
<dbReference type="EMBL" id="DS113271">
    <property type="protein sequence ID" value="EAY14411.1"/>
    <property type="molecule type" value="Genomic_DNA"/>
</dbReference>